<protein>
    <submittedName>
        <fullName evidence="1">Uncharacterized protein</fullName>
    </submittedName>
</protein>
<evidence type="ECO:0000313" key="2">
    <source>
        <dbReference type="Proteomes" id="UP000192578"/>
    </source>
</evidence>
<dbReference type="AlphaFoldDB" id="A0A1W0WPL7"/>
<dbReference type="OrthoDB" id="9879408at2759"/>
<sequence length="74" mass="8393">MEWVHDLLGEKEKKRTFKVLLVGDSVGKSSLVLRFCADEFFEETSMQFIPMTLGLDVKTKALVIDTPDGKEKCI</sequence>
<dbReference type="GO" id="GO:0005525">
    <property type="term" value="F:GTP binding"/>
    <property type="evidence" value="ECO:0007669"/>
    <property type="project" value="InterPro"/>
</dbReference>
<dbReference type="InterPro" id="IPR027417">
    <property type="entry name" value="P-loop_NTPase"/>
</dbReference>
<dbReference type="Pfam" id="PF00071">
    <property type="entry name" value="Ras"/>
    <property type="match status" value="1"/>
</dbReference>
<dbReference type="EMBL" id="MTYJ01000065">
    <property type="protein sequence ID" value="OQV17151.1"/>
    <property type="molecule type" value="Genomic_DNA"/>
</dbReference>
<dbReference type="Proteomes" id="UP000192578">
    <property type="component" value="Unassembled WGS sequence"/>
</dbReference>
<dbReference type="SUPFAM" id="SSF52540">
    <property type="entry name" value="P-loop containing nucleoside triphosphate hydrolases"/>
    <property type="match status" value="1"/>
</dbReference>
<dbReference type="GO" id="GO:0003924">
    <property type="term" value="F:GTPase activity"/>
    <property type="evidence" value="ECO:0007669"/>
    <property type="project" value="InterPro"/>
</dbReference>
<name>A0A1W0WPL7_HYPEX</name>
<dbReference type="InterPro" id="IPR001806">
    <property type="entry name" value="Small_GTPase"/>
</dbReference>
<proteinExistence type="predicted"/>
<dbReference type="Gene3D" id="3.40.50.300">
    <property type="entry name" value="P-loop containing nucleotide triphosphate hydrolases"/>
    <property type="match status" value="1"/>
</dbReference>
<keyword evidence="2" id="KW-1185">Reference proteome</keyword>
<comment type="caution">
    <text evidence="1">The sequence shown here is derived from an EMBL/GenBank/DDBJ whole genome shotgun (WGS) entry which is preliminary data.</text>
</comment>
<gene>
    <name evidence="1" type="ORF">BV898_08731</name>
</gene>
<organism evidence="1 2">
    <name type="scientific">Hypsibius exemplaris</name>
    <name type="common">Freshwater tardigrade</name>
    <dbReference type="NCBI Taxonomy" id="2072580"/>
    <lineage>
        <taxon>Eukaryota</taxon>
        <taxon>Metazoa</taxon>
        <taxon>Ecdysozoa</taxon>
        <taxon>Tardigrada</taxon>
        <taxon>Eutardigrada</taxon>
        <taxon>Parachela</taxon>
        <taxon>Hypsibioidea</taxon>
        <taxon>Hypsibiidae</taxon>
        <taxon>Hypsibius</taxon>
    </lineage>
</organism>
<accession>A0A1W0WPL7</accession>
<reference evidence="2" key="1">
    <citation type="submission" date="2017-01" db="EMBL/GenBank/DDBJ databases">
        <title>Comparative genomics of anhydrobiosis in the tardigrade Hypsibius dujardini.</title>
        <authorList>
            <person name="Yoshida Y."/>
            <person name="Koutsovoulos G."/>
            <person name="Laetsch D."/>
            <person name="Stevens L."/>
            <person name="Kumar S."/>
            <person name="Horikawa D."/>
            <person name="Ishino K."/>
            <person name="Komine S."/>
            <person name="Tomita M."/>
            <person name="Blaxter M."/>
            <person name="Arakawa K."/>
        </authorList>
    </citation>
    <scope>NUCLEOTIDE SEQUENCE [LARGE SCALE GENOMIC DNA]</scope>
    <source>
        <strain evidence="2">Z151</strain>
    </source>
</reference>
<evidence type="ECO:0000313" key="1">
    <source>
        <dbReference type="EMBL" id="OQV17151.1"/>
    </source>
</evidence>